<dbReference type="Pfam" id="PF02321">
    <property type="entry name" value="OEP"/>
    <property type="match status" value="2"/>
</dbReference>
<keyword evidence="3" id="KW-0813">Transport</keyword>
<evidence type="ECO:0000256" key="6">
    <source>
        <dbReference type="ARBA" id="ARBA00023136"/>
    </source>
</evidence>
<feature type="coiled-coil region" evidence="8">
    <location>
        <begin position="380"/>
        <end position="439"/>
    </location>
</feature>
<dbReference type="GO" id="GO:1990281">
    <property type="term" value="C:efflux pump complex"/>
    <property type="evidence" value="ECO:0007669"/>
    <property type="project" value="TreeGrafter"/>
</dbReference>
<gene>
    <name evidence="10" type="ORF">CA264_05640</name>
</gene>
<dbReference type="EMBL" id="CP021235">
    <property type="protein sequence ID" value="ARS34965.1"/>
    <property type="molecule type" value="Genomic_DNA"/>
</dbReference>
<dbReference type="PANTHER" id="PTHR30026:SF20">
    <property type="entry name" value="OUTER MEMBRANE PROTEIN TOLC"/>
    <property type="match status" value="1"/>
</dbReference>
<evidence type="ECO:0000256" key="1">
    <source>
        <dbReference type="ARBA" id="ARBA00004442"/>
    </source>
</evidence>
<evidence type="ECO:0000256" key="5">
    <source>
        <dbReference type="ARBA" id="ARBA00022692"/>
    </source>
</evidence>
<evidence type="ECO:0000256" key="4">
    <source>
        <dbReference type="ARBA" id="ARBA00022452"/>
    </source>
</evidence>
<dbReference type="InterPro" id="IPR051906">
    <property type="entry name" value="TolC-like"/>
</dbReference>
<keyword evidence="5" id="KW-0812">Transmembrane</keyword>
<comment type="similarity">
    <text evidence="2">Belongs to the outer membrane factor (OMF) (TC 1.B.17) family.</text>
</comment>
<dbReference type="RefSeq" id="WP_025605351.1">
    <property type="nucleotide sequence ID" value="NZ_CP021235.1"/>
</dbReference>
<comment type="subcellular location">
    <subcellularLocation>
        <location evidence="1">Cell outer membrane</location>
    </subcellularLocation>
</comment>
<keyword evidence="6" id="KW-0472">Membrane</keyword>
<keyword evidence="9" id="KW-0732">Signal</keyword>
<dbReference type="GO" id="GO:0015288">
    <property type="term" value="F:porin activity"/>
    <property type="evidence" value="ECO:0007669"/>
    <property type="project" value="TreeGrafter"/>
</dbReference>
<dbReference type="GO" id="GO:0015562">
    <property type="term" value="F:efflux transmembrane transporter activity"/>
    <property type="evidence" value="ECO:0007669"/>
    <property type="project" value="InterPro"/>
</dbReference>
<dbReference type="GO" id="GO:0009279">
    <property type="term" value="C:cell outer membrane"/>
    <property type="evidence" value="ECO:0007669"/>
    <property type="project" value="UniProtKB-SubCell"/>
</dbReference>
<evidence type="ECO:0000256" key="2">
    <source>
        <dbReference type="ARBA" id="ARBA00007613"/>
    </source>
</evidence>
<feature type="signal peptide" evidence="9">
    <location>
        <begin position="1"/>
        <end position="24"/>
    </location>
</feature>
<keyword evidence="8" id="KW-0175">Coiled coil</keyword>
<dbReference type="SUPFAM" id="SSF56954">
    <property type="entry name" value="Outer membrane efflux proteins (OEP)"/>
    <property type="match status" value="1"/>
</dbReference>
<dbReference type="Gene3D" id="1.20.1600.10">
    <property type="entry name" value="Outer membrane efflux proteins (OEP)"/>
    <property type="match status" value="1"/>
</dbReference>
<dbReference type="STRING" id="709015.GCA_000472485_01128"/>
<feature type="chain" id="PRO_5011003638" evidence="9">
    <location>
        <begin position="25"/>
        <end position="488"/>
    </location>
</feature>
<dbReference type="AlphaFoldDB" id="A0A1X9YQ14"/>
<keyword evidence="4" id="KW-1134">Transmembrane beta strand</keyword>
<evidence type="ECO:0000256" key="9">
    <source>
        <dbReference type="SAM" id="SignalP"/>
    </source>
</evidence>
<protein>
    <submittedName>
        <fullName evidence="10">Transporter</fullName>
    </submittedName>
</protein>
<dbReference type="PANTHER" id="PTHR30026">
    <property type="entry name" value="OUTER MEMBRANE PROTEIN TOLC"/>
    <property type="match status" value="1"/>
</dbReference>
<dbReference type="Proteomes" id="UP000266292">
    <property type="component" value="Chromosome"/>
</dbReference>
<keyword evidence="11" id="KW-1185">Reference proteome</keyword>
<sequence>MKKTSKSLLLALGLSLAGASAATAQQDPGADGVWTLQEAVEYAKLHNLQVRQALIDKQGADVNLRQSKFTRLPSLNGGASHSYNYGTSIDPLTNEFQNQQIRSNNFSATAAVPLFQGLQLQKQVKQNEILVEATANDVLSTQNDITLQILTSYLNILFANEVVKTAELQQASTQQQLDRTRILFEAGSVAETNVLELESQLASDELNLINAQNQIEISRLNLIQLLDLDNPESFEIVVPEVPAPDTNITIVSPDQVYDVAVQTLPEIKAADLRIQSAETGVGIARGAYYPRLSLNGSLFTGYSSSRSLFSNDAVEGEYIRQDIGFQNPDGTVPVSVYVPRTVTTVTETPFWDQIDENYGKSIAFSLSIPVFNGLQARSAVERAKLTRETAQLNAELQRNQLRQNIEQAAADAQAALRSYVASRRQVESLERSYRNAELRLNAGIINSTDFNVISNDYRRAQSDLLQAKYDYIFKLKVLDFYQGKDISF</sequence>
<evidence type="ECO:0000256" key="3">
    <source>
        <dbReference type="ARBA" id="ARBA00022448"/>
    </source>
</evidence>
<organism evidence="10 11">
    <name type="scientific">Pontibacter actiniarum</name>
    <dbReference type="NCBI Taxonomy" id="323450"/>
    <lineage>
        <taxon>Bacteria</taxon>
        <taxon>Pseudomonadati</taxon>
        <taxon>Bacteroidota</taxon>
        <taxon>Cytophagia</taxon>
        <taxon>Cytophagales</taxon>
        <taxon>Hymenobacteraceae</taxon>
        <taxon>Pontibacter</taxon>
    </lineage>
</organism>
<evidence type="ECO:0000256" key="7">
    <source>
        <dbReference type="ARBA" id="ARBA00023237"/>
    </source>
</evidence>
<dbReference type="InterPro" id="IPR003423">
    <property type="entry name" value="OMP_efflux"/>
</dbReference>
<accession>A0A1X9YQ14</accession>
<name>A0A1X9YQ14_9BACT</name>
<evidence type="ECO:0000313" key="11">
    <source>
        <dbReference type="Proteomes" id="UP000266292"/>
    </source>
</evidence>
<evidence type="ECO:0000313" key="10">
    <source>
        <dbReference type="EMBL" id="ARS34965.1"/>
    </source>
</evidence>
<evidence type="ECO:0000256" key="8">
    <source>
        <dbReference type="SAM" id="Coils"/>
    </source>
</evidence>
<keyword evidence="7" id="KW-0998">Cell outer membrane</keyword>
<dbReference type="KEGG" id="pact:CA264_05640"/>
<reference evidence="11" key="1">
    <citation type="submission" date="2017-05" db="EMBL/GenBank/DDBJ databases">
        <authorList>
            <person name="Ray J."/>
            <person name="Price M."/>
            <person name="Deutschbauer A."/>
        </authorList>
    </citation>
    <scope>NUCLEOTIDE SEQUENCE [LARGE SCALE GENOMIC DNA]</scope>
    <source>
        <strain evidence="11">DSM 19842</strain>
    </source>
</reference>
<dbReference type="OrthoDB" id="9811587at2"/>
<proteinExistence type="inferred from homology"/>